<organism evidence="1 2">
    <name type="scientific">Artemisia annua</name>
    <name type="common">Sweet wormwood</name>
    <dbReference type="NCBI Taxonomy" id="35608"/>
    <lineage>
        <taxon>Eukaryota</taxon>
        <taxon>Viridiplantae</taxon>
        <taxon>Streptophyta</taxon>
        <taxon>Embryophyta</taxon>
        <taxon>Tracheophyta</taxon>
        <taxon>Spermatophyta</taxon>
        <taxon>Magnoliopsida</taxon>
        <taxon>eudicotyledons</taxon>
        <taxon>Gunneridae</taxon>
        <taxon>Pentapetalae</taxon>
        <taxon>asterids</taxon>
        <taxon>campanulids</taxon>
        <taxon>Asterales</taxon>
        <taxon>Asteraceae</taxon>
        <taxon>Asteroideae</taxon>
        <taxon>Anthemideae</taxon>
        <taxon>Artemisiinae</taxon>
        <taxon>Artemisia</taxon>
    </lineage>
</organism>
<dbReference type="AlphaFoldDB" id="A0A2U1Q591"/>
<accession>A0A2U1Q591</accession>
<proteinExistence type="predicted"/>
<protein>
    <submittedName>
        <fullName evidence="1">Uncharacterized protein</fullName>
    </submittedName>
</protein>
<comment type="caution">
    <text evidence="1">The sequence shown here is derived from an EMBL/GenBank/DDBJ whole genome shotgun (WGS) entry which is preliminary data.</text>
</comment>
<sequence>MEVLECYNLGATLEDVFAESIYPLDSRILLVPLNEDQHKCWLKFQDSAKWRWKHLNVLRETGFLEVHLRENKRCFHCGEVSIEVDHPFVPVVGDFAVAAFNELCRMYVKKDIEDNVYEAQVIKVTHSLNRYGYNFFITLEAMEENVAGVYEAIVLCHYDDGRQTLIKFIRSPCPPVGMRFKRMVDLIREKSMYAAVKEEKKAKKAELKIRSNAIKGKKRSRESTELICLKKDYKALKGACRIFDQHAHLLKQIDWKIKSSNPGLDDWFIPNKITGLQLRTVEHSCGGYDYHNPLKVFSCYADGTS</sequence>
<dbReference type="EMBL" id="PKPP01000404">
    <property type="protein sequence ID" value="PWA93184.1"/>
    <property type="molecule type" value="Genomic_DNA"/>
</dbReference>
<dbReference type="Proteomes" id="UP000245207">
    <property type="component" value="Unassembled WGS sequence"/>
</dbReference>
<evidence type="ECO:0000313" key="2">
    <source>
        <dbReference type="Proteomes" id="UP000245207"/>
    </source>
</evidence>
<dbReference type="OrthoDB" id="10434970at2759"/>
<gene>
    <name evidence="1" type="ORF">CTI12_AA073490</name>
</gene>
<evidence type="ECO:0000313" key="1">
    <source>
        <dbReference type="EMBL" id="PWA93184.1"/>
    </source>
</evidence>
<reference evidence="1 2" key="1">
    <citation type="journal article" date="2018" name="Mol. Plant">
        <title>The genome of Artemisia annua provides insight into the evolution of Asteraceae family and artemisinin biosynthesis.</title>
        <authorList>
            <person name="Shen Q."/>
            <person name="Zhang L."/>
            <person name="Liao Z."/>
            <person name="Wang S."/>
            <person name="Yan T."/>
            <person name="Shi P."/>
            <person name="Liu M."/>
            <person name="Fu X."/>
            <person name="Pan Q."/>
            <person name="Wang Y."/>
            <person name="Lv Z."/>
            <person name="Lu X."/>
            <person name="Zhang F."/>
            <person name="Jiang W."/>
            <person name="Ma Y."/>
            <person name="Chen M."/>
            <person name="Hao X."/>
            <person name="Li L."/>
            <person name="Tang Y."/>
            <person name="Lv G."/>
            <person name="Zhou Y."/>
            <person name="Sun X."/>
            <person name="Brodelius P.E."/>
            <person name="Rose J.K.C."/>
            <person name="Tang K."/>
        </authorList>
    </citation>
    <scope>NUCLEOTIDE SEQUENCE [LARGE SCALE GENOMIC DNA]</scope>
    <source>
        <strain evidence="2">cv. Huhao1</strain>
        <tissue evidence="1">Leaf</tissue>
    </source>
</reference>
<keyword evidence="2" id="KW-1185">Reference proteome</keyword>
<name>A0A2U1Q591_ARTAN</name>